<dbReference type="AlphaFoldDB" id="A0A7S1ZF14"/>
<evidence type="ECO:0000256" key="1">
    <source>
        <dbReference type="ARBA" id="ARBA00001966"/>
    </source>
</evidence>
<dbReference type="PANTHER" id="PTHR10537">
    <property type="entry name" value="DNA PRIMASE LARGE SUBUNIT"/>
    <property type="match status" value="1"/>
</dbReference>
<keyword evidence="4" id="KW-0639">Primosome</keyword>
<keyword evidence="7" id="KW-0408">Iron</keyword>
<evidence type="ECO:0000256" key="5">
    <source>
        <dbReference type="ARBA" id="ARBA00022705"/>
    </source>
</evidence>
<evidence type="ECO:0000259" key="11">
    <source>
        <dbReference type="Pfam" id="PF04104"/>
    </source>
</evidence>
<dbReference type="InterPro" id="IPR016558">
    <property type="entry name" value="DNA_primase_lsu_euk"/>
</dbReference>
<evidence type="ECO:0000256" key="6">
    <source>
        <dbReference type="ARBA" id="ARBA00022723"/>
    </source>
</evidence>
<evidence type="ECO:0000256" key="2">
    <source>
        <dbReference type="ARBA" id="ARBA00010564"/>
    </source>
</evidence>
<evidence type="ECO:0000256" key="4">
    <source>
        <dbReference type="ARBA" id="ARBA00022515"/>
    </source>
</evidence>
<keyword evidence="8" id="KW-0411">Iron-sulfur</keyword>
<feature type="domain" description="DNA primase large subunit C-terminal" evidence="11">
    <location>
        <begin position="307"/>
        <end position="483"/>
    </location>
</feature>
<dbReference type="GO" id="GO:0051539">
    <property type="term" value="F:4 iron, 4 sulfur cluster binding"/>
    <property type="evidence" value="ECO:0007669"/>
    <property type="project" value="UniProtKB-KW"/>
</dbReference>
<sequence>MNAVQKSPGPPSLTTSRYIKEEPSALSSSSSVEAPLDFYAEIPSYELSLDEFEEFALARLKVLRKIEELRAQNITGAEFRTNLESTLKENLTTQNLTASKSFGTIAKPSAKEQSKLNNKIDTASHFILRAAYCRTEDLRRWFLTQECALFRFRLDKILTSSSAFRAFLVKADLHFDRVSDLEKERLREFLLSIPNSNVSPGELSVSVFYQVPFVQALDLVAKRLCYVHDGMAYVPQSRMVSIIVAKYRMALSKSLVRAALSFGEVTEENERIAPLLKSMNSQYLGRDYGKEDTPLENDELTANTVDSYAKQSMPLCMSQLHAGMKRDSKLKHQGRLQYGLFLKGGGMSTEEHLAFFQRVFTKIMTTEQFNKNYSYNIRHMHGQEGKRASYSPYSCMKIILGNPPQGGESHGCPFRHYDDSSLSSLLTKLNVGSASDRSAILAQKKARNYQLACAKHFEVMHPGAASVEGLSMNGVGNHPNAWFAASVGYHKAKNINGGEEKDMVIDEA</sequence>
<name>A0A7S1ZF14_9STRA</name>
<keyword evidence="9" id="KW-0238">DNA-binding</keyword>
<keyword evidence="3" id="KW-0004">4Fe-4S</keyword>
<dbReference type="GO" id="GO:0046872">
    <property type="term" value="F:metal ion binding"/>
    <property type="evidence" value="ECO:0007669"/>
    <property type="project" value="UniProtKB-KW"/>
</dbReference>
<dbReference type="Pfam" id="PF26466">
    <property type="entry name" value="DNA_primase_lrg_N"/>
    <property type="match status" value="1"/>
</dbReference>
<dbReference type="GO" id="GO:0005658">
    <property type="term" value="C:alpha DNA polymerase:primase complex"/>
    <property type="evidence" value="ECO:0007669"/>
    <property type="project" value="TreeGrafter"/>
</dbReference>
<dbReference type="Gene3D" id="1.20.930.80">
    <property type="match status" value="1"/>
</dbReference>
<dbReference type="EMBL" id="HBGN01022399">
    <property type="protein sequence ID" value="CAD9336455.1"/>
    <property type="molecule type" value="Transcribed_RNA"/>
</dbReference>
<organism evidence="12">
    <name type="scientific">Ditylum brightwellii</name>
    <dbReference type="NCBI Taxonomy" id="49249"/>
    <lineage>
        <taxon>Eukaryota</taxon>
        <taxon>Sar</taxon>
        <taxon>Stramenopiles</taxon>
        <taxon>Ochrophyta</taxon>
        <taxon>Bacillariophyta</taxon>
        <taxon>Mediophyceae</taxon>
        <taxon>Lithodesmiophycidae</taxon>
        <taxon>Lithodesmiales</taxon>
        <taxon>Lithodesmiaceae</taxon>
        <taxon>Ditylum</taxon>
    </lineage>
</organism>
<dbReference type="GO" id="GO:0006270">
    <property type="term" value="P:DNA replication initiation"/>
    <property type="evidence" value="ECO:0007669"/>
    <property type="project" value="TreeGrafter"/>
</dbReference>
<comment type="similarity">
    <text evidence="2">Belongs to the eukaryotic-type primase large subunit family.</text>
</comment>
<evidence type="ECO:0000256" key="7">
    <source>
        <dbReference type="ARBA" id="ARBA00023004"/>
    </source>
</evidence>
<dbReference type="PANTHER" id="PTHR10537:SF3">
    <property type="entry name" value="DNA PRIMASE LARGE SUBUNIT"/>
    <property type="match status" value="1"/>
</dbReference>
<evidence type="ECO:0000256" key="10">
    <source>
        <dbReference type="SAM" id="MobiDB-lite"/>
    </source>
</evidence>
<dbReference type="GO" id="GO:0003677">
    <property type="term" value="F:DNA binding"/>
    <property type="evidence" value="ECO:0007669"/>
    <property type="project" value="UniProtKB-KW"/>
</dbReference>
<evidence type="ECO:0000313" key="12">
    <source>
        <dbReference type="EMBL" id="CAD9336455.1"/>
    </source>
</evidence>
<dbReference type="GO" id="GO:0006269">
    <property type="term" value="P:DNA replication, synthesis of primer"/>
    <property type="evidence" value="ECO:0007669"/>
    <property type="project" value="UniProtKB-KW"/>
</dbReference>
<evidence type="ECO:0000256" key="3">
    <source>
        <dbReference type="ARBA" id="ARBA00022485"/>
    </source>
</evidence>
<dbReference type="InterPro" id="IPR058560">
    <property type="entry name" value="DNA_primase_C"/>
</dbReference>
<accession>A0A7S1ZF14</accession>
<reference evidence="12" key="1">
    <citation type="submission" date="2021-01" db="EMBL/GenBank/DDBJ databases">
        <authorList>
            <person name="Corre E."/>
            <person name="Pelletier E."/>
            <person name="Niang G."/>
            <person name="Scheremetjew M."/>
            <person name="Finn R."/>
            <person name="Kale V."/>
            <person name="Holt S."/>
            <person name="Cochrane G."/>
            <person name="Meng A."/>
            <person name="Brown T."/>
            <person name="Cohen L."/>
        </authorList>
    </citation>
    <scope>NUCLEOTIDE SEQUENCE</scope>
    <source>
        <strain evidence="12">Pop2</strain>
    </source>
</reference>
<feature type="region of interest" description="Disordered" evidence="10">
    <location>
        <begin position="1"/>
        <end position="28"/>
    </location>
</feature>
<dbReference type="Pfam" id="PF04104">
    <property type="entry name" value="DNA_primase_lrg"/>
    <property type="match status" value="1"/>
</dbReference>
<proteinExistence type="inferred from homology"/>
<keyword evidence="5" id="KW-0235">DNA replication</keyword>
<comment type="cofactor">
    <cofactor evidence="1">
        <name>[4Fe-4S] cluster</name>
        <dbReference type="ChEBI" id="CHEBI:49883"/>
    </cofactor>
</comment>
<evidence type="ECO:0000256" key="8">
    <source>
        <dbReference type="ARBA" id="ARBA00023014"/>
    </source>
</evidence>
<evidence type="ECO:0000256" key="9">
    <source>
        <dbReference type="ARBA" id="ARBA00023125"/>
    </source>
</evidence>
<dbReference type="CDD" id="cd07322">
    <property type="entry name" value="PriL_PriS_Eukaryotic"/>
    <property type="match status" value="1"/>
</dbReference>
<keyword evidence="6" id="KW-0479">Metal-binding</keyword>
<protein>
    <recommendedName>
        <fullName evidence="11">DNA primase large subunit C-terminal domain-containing protein</fullName>
    </recommendedName>
</protein>
<dbReference type="InterPro" id="IPR007238">
    <property type="entry name" value="DNA_primase_lsu_euk/arc"/>
</dbReference>
<gene>
    <name evidence="12" type="ORF">DBRI1063_LOCUS14282</name>
</gene>